<proteinExistence type="predicted"/>
<name>A0A841ZQE1_9LIST</name>
<evidence type="ECO:0000313" key="1">
    <source>
        <dbReference type="EMBL" id="MBC1522413.1"/>
    </source>
</evidence>
<sequence length="109" mass="12404">MSVSVKVDLSRAIKKLSQNNINRGRYTMSNQMLADMNQFVPAKDYHLRGSGHVSFDGSQLIWNTPYAAKMFYVQFSKYTASGTGPRWDLKGKSLFMNDWIRAFKKGASL</sequence>
<gene>
    <name evidence="1" type="ORF">HB912_12220</name>
</gene>
<dbReference type="Proteomes" id="UP000559885">
    <property type="component" value="Unassembled WGS sequence"/>
</dbReference>
<evidence type="ECO:0000313" key="2">
    <source>
        <dbReference type="Proteomes" id="UP000559885"/>
    </source>
</evidence>
<dbReference type="RefSeq" id="WP_185374952.1">
    <property type="nucleotide sequence ID" value="NZ_JAARRM010000007.1"/>
</dbReference>
<accession>A0A841ZQE1</accession>
<dbReference type="Pfam" id="PF11114">
    <property type="entry name" value="Minor_capsid_2"/>
    <property type="match status" value="1"/>
</dbReference>
<dbReference type="InterPro" id="IPR021080">
    <property type="entry name" value="Minor_capsid_protein"/>
</dbReference>
<organism evidence="1 2">
    <name type="scientific">Listeria aquatica</name>
    <dbReference type="NCBI Taxonomy" id="1494960"/>
    <lineage>
        <taxon>Bacteria</taxon>
        <taxon>Bacillati</taxon>
        <taxon>Bacillota</taxon>
        <taxon>Bacilli</taxon>
        <taxon>Bacillales</taxon>
        <taxon>Listeriaceae</taxon>
        <taxon>Listeria</taxon>
    </lineage>
</organism>
<protein>
    <submittedName>
        <fullName evidence="1">Capsid protein</fullName>
    </submittedName>
</protein>
<comment type="caution">
    <text evidence="1">The sequence shown here is derived from an EMBL/GenBank/DDBJ whole genome shotgun (WGS) entry which is preliminary data.</text>
</comment>
<dbReference type="EMBL" id="JAARRM010000007">
    <property type="protein sequence ID" value="MBC1522413.1"/>
    <property type="molecule type" value="Genomic_DNA"/>
</dbReference>
<dbReference type="AlphaFoldDB" id="A0A841ZQE1"/>
<reference evidence="1 2" key="1">
    <citation type="submission" date="2020-03" db="EMBL/GenBank/DDBJ databases">
        <title>Soil Listeria distribution.</title>
        <authorList>
            <person name="Liao J."/>
            <person name="Wiedmann M."/>
        </authorList>
    </citation>
    <scope>NUCLEOTIDE SEQUENCE [LARGE SCALE GENOMIC DNA]</scope>
    <source>
        <strain evidence="1 2">FSL L7-1507</strain>
    </source>
</reference>